<dbReference type="GO" id="GO:0005789">
    <property type="term" value="C:endoplasmic reticulum membrane"/>
    <property type="evidence" value="ECO:0007669"/>
    <property type="project" value="UniProtKB-SubCell"/>
</dbReference>
<evidence type="ECO:0000256" key="1">
    <source>
        <dbReference type="ARBA" id="ARBA00001971"/>
    </source>
</evidence>
<keyword evidence="12 15" id="KW-0503">Monooxygenase</keyword>
<evidence type="ECO:0000256" key="10">
    <source>
        <dbReference type="ARBA" id="ARBA00023002"/>
    </source>
</evidence>
<dbReference type="SUPFAM" id="SSF48264">
    <property type="entry name" value="Cytochrome P450"/>
    <property type="match status" value="1"/>
</dbReference>
<dbReference type="OrthoDB" id="1470350at2759"/>
<gene>
    <name evidence="16" type="ORF">PHYEVI_LOCUS8797</name>
</gene>
<evidence type="ECO:0000256" key="6">
    <source>
        <dbReference type="ARBA" id="ARBA00022617"/>
    </source>
</evidence>
<evidence type="ECO:0000313" key="16">
    <source>
        <dbReference type="EMBL" id="CAH1185633.1"/>
    </source>
</evidence>
<dbReference type="PRINTS" id="PR00385">
    <property type="entry name" value="P450"/>
</dbReference>
<evidence type="ECO:0000256" key="2">
    <source>
        <dbReference type="ARBA" id="ARBA00003690"/>
    </source>
</evidence>
<protein>
    <recommendedName>
        <fullName evidence="18">Cytochrome P450</fullName>
    </recommendedName>
</protein>
<evidence type="ECO:0000256" key="11">
    <source>
        <dbReference type="ARBA" id="ARBA00023004"/>
    </source>
</evidence>
<dbReference type="InterPro" id="IPR001128">
    <property type="entry name" value="Cyt_P450"/>
</dbReference>
<evidence type="ECO:0000256" key="4">
    <source>
        <dbReference type="ARBA" id="ARBA00004406"/>
    </source>
</evidence>
<accession>A0A9P0DUY4</accession>
<dbReference type="InterPro" id="IPR017972">
    <property type="entry name" value="Cyt_P450_CS"/>
</dbReference>
<evidence type="ECO:0000256" key="15">
    <source>
        <dbReference type="RuleBase" id="RU000461"/>
    </source>
</evidence>
<name>A0A9P0DUY4_PHYSR</name>
<evidence type="ECO:0000256" key="8">
    <source>
        <dbReference type="ARBA" id="ARBA00022824"/>
    </source>
</evidence>
<dbReference type="GO" id="GO:0005506">
    <property type="term" value="F:iron ion binding"/>
    <property type="evidence" value="ECO:0007669"/>
    <property type="project" value="InterPro"/>
</dbReference>
<dbReference type="Pfam" id="PF00067">
    <property type="entry name" value="p450"/>
    <property type="match status" value="1"/>
</dbReference>
<comment type="cofactor">
    <cofactor evidence="1 14">
        <name>heme</name>
        <dbReference type="ChEBI" id="CHEBI:30413"/>
    </cofactor>
</comment>
<dbReference type="InterPro" id="IPR050196">
    <property type="entry name" value="Cytochrome_P450_Monoox"/>
</dbReference>
<evidence type="ECO:0008006" key="18">
    <source>
        <dbReference type="Google" id="ProtNLM"/>
    </source>
</evidence>
<dbReference type="InterPro" id="IPR036396">
    <property type="entry name" value="Cyt_P450_sf"/>
</dbReference>
<dbReference type="PANTHER" id="PTHR24291:SF189">
    <property type="entry name" value="CYTOCHROME P450 4C3-RELATED"/>
    <property type="match status" value="1"/>
</dbReference>
<organism evidence="16 17">
    <name type="scientific">Phyllotreta striolata</name>
    <name type="common">Striped flea beetle</name>
    <name type="synonym">Crioceris striolata</name>
    <dbReference type="NCBI Taxonomy" id="444603"/>
    <lineage>
        <taxon>Eukaryota</taxon>
        <taxon>Metazoa</taxon>
        <taxon>Ecdysozoa</taxon>
        <taxon>Arthropoda</taxon>
        <taxon>Hexapoda</taxon>
        <taxon>Insecta</taxon>
        <taxon>Pterygota</taxon>
        <taxon>Neoptera</taxon>
        <taxon>Endopterygota</taxon>
        <taxon>Coleoptera</taxon>
        <taxon>Polyphaga</taxon>
        <taxon>Cucujiformia</taxon>
        <taxon>Chrysomeloidea</taxon>
        <taxon>Chrysomelidae</taxon>
        <taxon>Galerucinae</taxon>
        <taxon>Alticini</taxon>
        <taxon>Phyllotreta</taxon>
    </lineage>
</organism>
<evidence type="ECO:0000256" key="3">
    <source>
        <dbReference type="ARBA" id="ARBA00004174"/>
    </source>
</evidence>
<keyword evidence="7 14" id="KW-0479">Metal-binding</keyword>
<keyword evidence="6 14" id="KW-0349">Heme</keyword>
<dbReference type="PROSITE" id="PS00086">
    <property type="entry name" value="CYTOCHROME_P450"/>
    <property type="match status" value="1"/>
</dbReference>
<comment type="function">
    <text evidence="2">May be involved in the metabolism of insect hormones and in the breakdown of synthetic insecticides.</text>
</comment>
<keyword evidence="8" id="KW-0256">Endoplasmic reticulum</keyword>
<evidence type="ECO:0000256" key="9">
    <source>
        <dbReference type="ARBA" id="ARBA00022848"/>
    </source>
</evidence>
<sequence length="486" mass="56771">MFAWICVVFLLLIFHAYKNRKYYLLSWKLKGPFPLPIIGNGLSFLCENDNLLDKTIEICNKYPSPLRLWFGPKFTLVITDVTQAQKVMSSYNFITKDPDLYKFLEPFDGKGLITSSGVKWRKDRRLISPIFAKKNILQYFPTVLEQTKILINVMESCVDKPAFNIEPYIHRCAADIVNRTFLGVKTEAQFGKMDRFLWLLHRMYTIIYARIVKVWLQNDVLFQFSSYWKEHEEGKTVILGFMDKVIEISDKNNQQSKSFQPVIEQLKSMRDEDAGFCTHQDLKDHLVTLYSASEDTVTSIVSFTLLLLGMHPNIQERVIEEIHTTIGDKNSNIDENNVNKLEYLEMVIKDVLRLFPIASFIVRKAEKEICLYGDCWIPAGCSVIVSIYNIHRDAKHWEKPNQFYPEHFLPDTVRSRHPYAFMPFSAGPRGCIGKPFAYMTMKIMLVTILQHFQIETDEKFSNLQLKTDISIRPKNDRFPIRLLLRK</sequence>
<dbReference type="AlphaFoldDB" id="A0A9P0DUY4"/>
<dbReference type="GO" id="GO:0016705">
    <property type="term" value="F:oxidoreductase activity, acting on paired donors, with incorporation or reduction of molecular oxygen"/>
    <property type="evidence" value="ECO:0007669"/>
    <property type="project" value="InterPro"/>
</dbReference>
<evidence type="ECO:0000256" key="14">
    <source>
        <dbReference type="PIRSR" id="PIRSR602401-1"/>
    </source>
</evidence>
<evidence type="ECO:0000256" key="12">
    <source>
        <dbReference type="ARBA" id="ARBA00023033"/>
    </source>
</evidence>
<dbReference type="GO" id="GO:0020037">
    <property type="term" value="F:heme binding"/>
    <property type="evidence" value="ECO:0007669"/>
    <property type="project" value="InterPro"/>
</dbReference>
<keyword evidence="13" id="KW-0472">Membrane</keyword>
<keyword evidence="9" id="KW-0492">Microsome</keyword>
<dbReference type="PRINTS" id="PR00463">
    <property type="entry name" value="EP450I"/>
</dbReference>
<keyword evidence="11 14" id="KW-0408">Iron</keyword>
<evidence type="ECO:0000256" key="5">
    <source>
        <dbReference type="ARBA" id="ARBA00010617"/>
    </source>
</evidence>
<dbReference type="InterPro" id="IPR002401">
    <property type="entry name" value="Cyt_P450_E_grp-I"/>
</dbReference>
<dbReference type="Gene3D" id="1.10.630.10">
    <property type="entry name" value="Cytochrome P450"/>
    <property type="match status" value="1"/>
</dbReference>
<keyword evidence="10 15" id="KW-0560">Oxidoreductase</keyword>
<reference evidence="16" key="1">
    <citation type="submission" date="2022-01" db="EMBL/GenBank/DDBJ databases">
        <authorList>
            <person name="King R."/>
        </authorList>
    </citation>
    <scope>NUCLEOTIDE SEQUENCE</scope>
</reference>
<dbReference type="Proteomes" id="UP001153712">
    <property type="component" value="Chromosome 5"/>
</dbReference>
<dbReference type="PANTHER" id="PTHR24291">
    <property type="entry name" value="CYTOCHROME P450 FAMILY 4"/>
    <property type="match status" value="1"/>
</dbReference>
<comment type="similarity">
    <text evidence="5 15">Belongs to the cytochrome P450 family.</text>
</comment>
<dbReference type="GO" id="GO:0004497">
    <property type="term" value="F:monooxygenase activity"/>
    <property type="evidence" value="ECO:0007669"/>
    <property type="project" value="UniProtKB-KW"/>
</dbReference>
<evidence type="ECO:0000256" key="7">
    <source>
        <dbReference type="ARBA" id="ARBA00022723"/>
    </source>
</evidence>
<keyword evidence="17" id="KW-1185">Reference proteome</keyword>
<evidence type="ECO:0000313" key="17">
    <source>
        <dbReference type="Proteomes" id="UP001153712"/>
    </source>
</evidence>
<evidence type="ECO:0000256" key="13">
    <source>
        <dbReference type="ARBA" id="ARBA00023136"/>
    </source>
</evidence>
<dbReference type="EMBL" id="OU900098">
    <property type="protein sequence ID" value="CAH1185633.1"/>
    <property type="molecule type" value="Genomic_DNA"/>
</dbReference>
<proteinExistence type="inferred from homology"/>
<comment type="subcellular location">
    <subcellularLocation>
        <location evidence="4">Endoplasmic reticulum membrane</location>
        <topology evidence="4">Peripheral membrane protein</topology>
    </subcellularLocation>
    <subcellularLocation>
        <location evidence="3">Microsome membrane</location>
        <topology evidence="3">Peripheral membrane protein</topology>
    </subcellularLocation>
</comment>
<feature type="binding site" description="axial binding residue" evidence="14">
    <location>
        <position position="431"/>
    </location>
    <ligand>
        <name>heme</name>
        <dbReference type="ChEBI" id="CHEBI:30413"/>
    </ligand>
    <ligandPart>
        <name>Fe</name>
        <dbReference type="ChEBI" id="CHEBI:18248"/>
    </ligandPart>
</feature>